<keyword evidence="2" id="KW-0472">Membrane</keyword>
<evidence type="ECO:0000256" key="2">
    <source>
        <dbReference type="SAM" id="Phobius"/>
    </source>
</evidence>
<dbReference type="AlphaFoldDB" id="A0A4R2Q723"/>
<keyword evidence="2" id="KW-1133">Transmembrane helix</keyword>
<gene>
    <name evidence="3" type="ORF">EV662_101421</name>
</gene>
<accession>A0A4R2Q723</accession>
<dbReference type="OrthoDB" id="9918863at2"/>
<feature type="region of interest" description="Disordered" evidence="1">
    <location>
        <begin position="28"/>
        <end position="62"/>
    </location>
</feature>
<name>A0A4R2Q723_9RHOB</name>
<organism evidence="3 4">
    <name type="scientific">Rhodovulum marinum</name>
    <dbReference type="NCBI Taxonomy" id="320662"/>
    <lineage>
        <taxon>Bacteria</taxon>
        <taxon>Pseudomonadati</taxon>
        <taxon>Pseudomonadota</taxon>
        <taxon>Alphaproteobacteria</taxon>
        <taxon>Rhodobacterales</taxon>
        <taxon>Paracoccaceae</taxon>
        <taxon>Rhodovulum</taxon>
    </lineage>
</organism>
<reference evidence="3 4" key="1">
    <citation type="submission" date="2019-03" db="EMBL/GenBank/DDBJ databases">
        <title>Genomic Encyclopedia of Type Strains, Phase IV (KMG-IV): sequencing the most valuable type-strain genomes for metagenomic binning, comparative biology and taxonomic classification.</title>
        <authorList>
            <person name="Goeker M."/>
        </authorList>
    </citation>
    <scope>NUCLEOTIDE SEQUENCE [LARGE SCALE GENOMIC DNA]</scope>
    <source>
        <strain evidence="3 4">DSM 18063</strain>
    </source>
</reference>
<feature type="transmembrane region" description="Helical" evidence="2">
    <location>
        <begin position="99"/>
        <end position="120"/>
    </location>
</feature>
<keyword evidence="2" id="KW-0812">Transmembrane</keyword>
<evidence type="ECO:0000313" key="3">
    <source>
        <dbReference type="EMBL" id="TCP44329.1"/>
    </source>
</evidence>
<evidence type="ECO:0000256" key="1">
    <source>
        <dbReference type="SAM" id="MobiDB-lite"/>
    </source>
</evidence>
<sequence>MTTTFPALASLLTTAGALALMVKGATRWRAARRAPRSPATPPPMPREPAPPPSRAPRRTVARPDGTCAGCGTPIPGTDSHCGICARKQTASPDAGRTALLHWAFTIVVLTMIYGAGYLLAP</sequence>
<comment type="caution">
    <text evidence="3">The sequence shown here is derived from an EMBL/GenBank/DDBJ whole genome shotgun (WGS) entry which is preliminary data.</text>
</comment>
<feature type="compositionally biased region" description="Pro residues" evidence="1">
    <location>
        <begin position="38"/>
        <end position="54"/>
    </location>
</feature>
<dbReference type="RefSeq" id="WP_132460463.1">
    <property type="nucleotide sequence ID" value="NZ_SLXP01000001.1"/>
</dbReference>
<keyword evidence="4" id="KW-1185">Reference proteome</keyword>
<protein>
    <submittedName>
        <fullName evidence="3">Uncharacterized protein</fullName>
    </submittedName>
</protein>
<dbReference type="Proteomes" id="UP000294835">
    <property type="component" value="Unassembled WGS sequence"/>
</dbReference>
<evidence type="ECO:0000313" key="4">
    <source>
        <dbReference type="Proteomes" id="UP000294835"/>
    </source>
</evidence>
<proteinExistence type="predicted"/>
<dbReference type="EMBL" id="SLXP01000001">
    <property type="protein sequence ID" value="TCP44329.1"/>
    <property type="molecule type" value="Genomic_DNA"/>
</dbReference>